<protein>
    <submittedName>
        <fullName evidence="1">Protein YrdA</fullName>
    </submittedName>
</protein>
<comment type="caution">
    <text evidence="1">The sequence shown here is derived from an EMBL/GenBank/DDBJ whole genome shotgun (WGS) entry which is preliminary data.</text>
</comment>
<reference evidence="1" key="1">
    <citation type="submission" date="2019-08" db="EMBL/GenBank/DDBJ databases">
        <authorList>
            <person name="Kucharzyk K."/>
            <person name="Murdoch R.W."/>
            <person name="Higgins S."/>
            <person name="Loffler F."/>
        </authorList>
    </citation>
    <scope>NUCLEOTIDE SEQUENCE</scope>
</reference>
<gene>
    <name evidence="1" type="primary">yrdA_2</name>
    <name evidence="1" type="ORF">SDC9_05913</name>
</gene>
<dbReference type="InterPro" id="IPR011004">
    <property type="entry name" value="Trimer_LpxA-like_sf"/>
</dbReference>
<proteinExistence type="predicted"/>
<dbReference type="SUPFAM" id="SSF51161">
    <property type="entry name" value="Trimeric LpxA-like enzymes"/>
    <property type="match status" value="1"/>
</dbReference>
<dbReference type="InterPro" id="IPR050484">
    <property type="entry name" value="Transf_Hexapept/Carb_Anhydrase"/>
</dbReference>
<accession>A0A644T0I0</accession>
<dbReference type="PANTHER" id="PTHR13061">
    <property type="entry name" value="DYNACTIN SUBUNIT P25"/>
    <property type="match status" value="1"/>
</dbReference>
<dbReference type="Gene3D" id="2.160.10.10">
    <property type="entry name" value="Hexapeptide repeat proteins"/>
    <property type="match status" value="1"/>
</dbReference>
<dbReference type="Pfam" id="PF00132">
    <property type="entry name" value="Hexapep"/>
    <property type="match status" value="1"/>
</dbReference>
<dbReference type="InterPro" id="IPR047324">
    <property type="entry name" value="LbH_gamma_CA-like"/>
</dbReference>
<dbReference type="AlphaFoldDB" id="A0A644T0I0"/>
<dbReference type="InterPro" id="IPR001451">
    <property type="entry name" value="Hexapep"/>
</dbReference>
<name>A0A644T0I0_9ZZZZ</name>
<evidence type="ECO:0000313" key="1">
    <source>
        <dbReference type="EMBL" id="MPL60354.1"/>
    </source>
</evidence>
<sequence length="181" mass="19488">MSSKIILPYTGITPTIDKTVFIADGAAVIGDVNIGKGSGVWFNTVLRGDTHPIKIGKYSNIQDNSTVHVMHDHPAEIGDYVTVGHGAIIHGCIIGNNCLIGMAAIILSYAEIGDNCIIAAGSVVPERKKIPPNSLVMGVPGKIVRTVTPEEIEAIRNSAIDYKDLAQKYLMERKERENGCY</sequence>
<dbReference type="PANTHER" id="PTHR13061:SF29">
    <property type="entry name" value="GAMMA CARBONIC ANHYDRASE-LIKE 1, MITOCHONDRIAL-RELATED"/>
    <property type="match status" value="1"/>
</dbReference>
<dbReference type="CDD" id="cd04645">
    <property type="entry name" value="LbH_gamma_CA_like"/>
    <property type="match status" value="1"/>
</dbReference>
<dbReference type="EMBL" id="VSSQ01000012">
    <property type="protein sequence ID" value="MPL60354.1"/>
    <property type="molecule type" value="Genomic_DNA"/>
</dbReference>
<organism evidence="1">
    <name type="scientific">bioreactor metagenome</name>
    <dbReference type="NCBI Taxonomy" id="1076179"/>
    <lineage>
        <taxon>unclassified sequences</taxon>
        <taxon>metagenomes</taxon>
        <taxon>ecological metagenomes</taxon>
    </lineage>
</organism>